<dbReference type="PANTHER" id="PTHR39327">
    <property type="match status" value="1"/>
</dbReference>
<evidence type="ECO:0000313" key="1">
    <source>
        <dbReference type="EMBL" id="OIQ82360.1"/>
    </source>
</evidence>
<dbReference type="Pfam" id="PF06035">
    <property type="entry name" value="Peptidase_C93"/>
    <property type="match status" value="1"/>
</dbReference>
<reference evidence="1" key="1">
    <citation type="submission" date="2016-10" db="EMBL/GenBank/DDBJ databases">
        <title>Sequence of Gallionella enrichment culture.</title>
        <authorList>
            <person name="Poehlein A."/>
            <person name="Muehling M."/>
            <person name="Daniel R."/>
        </authorList>
    </citation>
    <scope>NUCLEOTIDE SEQUENCE</scope>
</reference>
<dbReference type="EMBL" id="MLJW01000813">
    <property type="protein sequence ID" value="OIQ82360.1"/>
    <property type="molecule type" value="Genomic_DNA"/>
</dbReference>
<dbReference type="PANTHER" id="PTHR39327:SF1">
    <property type="entry name" value="BLR5470 PROTEIN"/>
    <property type="match status" value="1"/>
</dbReference>
<organism evidence="1">
    <name type="scientific">mine drainage metagenome</name>
    <dbReference type="NCBI Taxonomy" id="410659"/>
    <lineage>
        <taxon>unclassified sequences</taxon>
        <taxon>metagenomes</taxon>
        <taxon>ecological metagenomes</taxon>
    </lineage>
</organism>
<dbReference type="AlphaFoldDB" id="A0A1J5QFX6"/>
<comment type="caution">
    <text evidence="1">The sequence shown here is derived from an EMBL/GenBank/DDBJ whole genome shotgun (WGS) entry which is preliminary data.</text>
</comment>
<accession>A0A1J5QFX6</accession>
<proteinExistence type="predicted"/>
<dbReference type="InterPro" id="IPR038765">
    <property type="entry name" value="Papain-like_cys_pep_sf"/>
</dbReference>
<evidence type="ECO:0008006" key="2">
    <source>
        <dbReference type="Google" id="ProtNLM"/>
    </source>
</evidence>
<dbReference type="SUPFAM" id="SSF54001">
    <property type="entry name" value="Cysteine proteinases"/>
    <property type="match status" value="1"/>
</dbReference>
<name>A0A1J5QFX6_9ZZZZ</name>
<dbReference type="InterPro" id="IPR010319">
    <property type="entry name" value="Transglutaminase-like_Cys_pept"/>
</dbReference>
<gene>
    <name evidence="1" type="ORF">GALL_358540</name>
</gene>
<protein>
    <recommendedName>
        <fullName evidence="2">Transglutaminase</fullName>
    </recommendedName>
</protein>
<dbReference type="Gene3D" id="3.10.620.30">
    <property type="match status" value="1"/>
</dbReference>
<sequence>MPVVFHAYGIDFNADKLRDTITKRWGPSANQKFHDWQKLVEEARKANTPEQKLQNVNDFWNHHIKFMDDTEAWNQSDYWATPMESLGNEKGDCEDFAIAKYFTLLAANIDVAQLRLIYVKAKIGGNASSIVQAHMVLAYYSTPDAEPVILDNLIGDIRPASHRQDLTPVFSFNSQGIWAGISAAGNASSTGTSRLTRWQDLLTRAKAEGFE</sequence>